<gene>
    <name evidence="1" type="ORF">CRP118_gp8</name>
</gene>
<evidence type="ECO:0000313" key="1">
    <source>
        <dbReference type="EMBL" id="WOZ55639.1"/>
    </source>
</evidence>
<sequence length="39" mass="4263">MVHIYNKSGSYTVVVGGIVIAHNVTKQEALKKAEEYDLG</sequence>
<reference evidence="1 2" key="1">
    <citation type="submission" date="2023-08" db="EMBL/GenBank/DDBJ databases">
        <authorList>
            <person name="Du S."/>
            <person name="Wu Z."/>
            <person name="Wu Y."/>
            <person name="Yang M."/>
            <person name="Shao J."/>
            <person name="Liu H."/>
            <person name="Zhao Y."/>
            <person name="Zhang Z."/>
        </authorList>
    </citation>
    <scope>NUCLEOTIDE SEQUENCE [LARGE SCALE GENOMIC DNA]</scope>
</reference>
<evidence type="ECO:0000313" key="2">
    <source>
        <dbReference type="Proteomes" id="UP001301582"/>
    </source>
</evidence>
<dbReference type="EMBL" id="OR420741">
    <property type="protein sequence ID" value="WOZ55639.1"/>
    <property type="molecule type" value="Genomic_DNA"/>
</dbReference>
<organism evidence="1 2">
    <name type="scientific">Roseobacter phage CRP-118</name>
    <dbReference type="NCBI Taxonomy" id="3072843"/>
    <lineage>
        <taxon>Viruses</taxon>
        <taxon>Duplodnaviria</taxon>
        <taxon>Heunggongvirae</taxon>
        <taxon>Uroviricota</taxon>
        <taxon>Caudoviricetes</taxon>
        <taxon>Autographivirales</taxon>
        <taxon>Autographivirales incertae sedis</taxon>
        <taxon>Shangxiadianvirus</taxon>
        <taxon>Shangxiadianvirus CRP118</taxon>
    </lineage>
</organism>
<dbReference type="Proteomes" id="UP001301582">
    <property type="component" value="Segment"/>
</dbReference>
<accession>A0AAX4G2I3</accession>
<name>A0AAX4G2I3_9CAUD</name>
<keyword evidence="2" id="KW-1185">Reference proteome</keyword>
<protein>
    <submittedName>
        <fullName evidence="1">Uncharacterized protein</fullName>
    </submittedName>
</protein>
<proteinExistence type="predicted"/>